<comment type="catalytic activity">
    <reaction evidence="4">
        <text>[thioredoxin]-disulfide + sulfite + AMP + 2 H(+) = adenosine 5'-phosphosulfate + [thioredoxin]-dithiol</text>
        <dbReference type="Rhea" id="RHEA:21976"/>
        <dbReference type="Rhea" id="RHEA-COMP:10698"/>
        <dbReference type="Rhea" id="RHEA-COMP:10700"/>
        <dbReference type="ChEBI" id="CHEBI:15378"/>
        <dbReference type="ChEBI" id="CHEBI:17359"/>
        <dbReference type="ChEBI" id="CHEBI:29950"/>
        <dbReference type="ChEBI" id="CHEBI:50058"/>
        <dbReference type="ChEBI" id="CHEBI:58243"/>
        <dbReference type="ChEBI" id="CHEBI:456215"/>
        <dbReference type="EC" id="1.8.4.10"/>
    </reaction>
</comment>
<comment type="subcellular location">
    <subcellularLocation>
        <location evidence="4">Cytoplasm</location>
    </subcellularLocation>
</comment>
<dbReference type="GO" id="GO:0070814">
    <property type="term" value="P:hydrogen sulfide biosynthetic process"/>
    <property type="evidence" value="ECO:0007669"/>
    <property type="project" value="UniProtKB-UniRule"/>
</dbReference>
<feature type="binding site" evidence="4">
    <location>
        <position position="153"/>
    </location>
    <ligand>
        <name>[4Fe-4S] cluster</name>
        <dbReference type="ChEBI" id="CHEBI:49883"/>
    </ligand>
</feature>
<keyword evidence="2 4" id="KW-0560">Oxidoreductase</keyword>
<dbReference type="OrthoDB" id="9774475at2"/>
<dbReference type="Gene3D" id="3.40.50.620">
    <property type="entry name" value="HUPs"/>
    <property type="match status" value="1"/>
</dbReference>
<dbReference type="EMBL" id="FNSD01000001">
    <property type="protein sequence ID" value="SEC48060.1"/>
    <property type="molecule type" value="Genomic_DNA"/>
</dbReference>
<keyword evidence="4" id="KW-0408">Iron</keyword>
<dbReference type="InterPro" id="IPR014729">
    <property type="entry name" value="Rossmann-like_a/b/a_fold"/>
</dbReference>
<keyword evidence="4" id="KW-0963">Cytoplasm</keyword>
<dbReference type="Pfam" id="PF01507">
    <property type="entry name" value="PAPS_reduct"/>
    <property type="match status" value="1"/>
</dbReference>
<dbReference type="InterPro" id="IPR002500">
    <property type="entry name" value="PAPS_reduct_dom"/>
</dbReference>
<dbReference type="NCBIfam" id="NF002537">
    <property type="entry name" value="PRK02090.1"/>
    <property type="match status" value="1"/>
</dbReference>
<organism evidence="7 8">
    <name type="scientific">Terriglobus roseus</name>
    <dbReference type="NCBI Taxonomy" id="392734"/>
    <lineage>
        <taxon>Bacteria</taxon>
        <taxon>Pseudomonadati</taxon>
        <taxon>Acidobacteriota</taxon>
        <taxon>Terriglobia</taxon>
        <taxon>Terriglobales</taxon>
        <taxon>Acidobacteriaceae</taxon>
        <taxon>Terriglobus</taxon>
    </lineage>
</organism>
<keyword evidence="4" id="KW-0411">Iron-sulfur</keyword>
<reference evidence="7 8" key="1">
    <citation type="submission" date="2016-10" db="EMBL/GenBank/DDBJ databases">
        <authorList>
            <person name="de Groot N.N."/>
        </authorList>
    </citation>
    <scope>NUCLEOTIDE SEQUENCE [LARGE SCALE GENOMIC DNA]</scope>
    <source>
        <strain evidence="7 8">AB35.6</strain>
    </source>
</reference>
<comment type="cofactor">
    <cofactor evidence="4">
        <name>[4Fe-4S] cluster</name>
        <dbReference type="ChEBI" id="CHEBI:49883"/>
    </cofactor>
    <text evidence="4">Binds 1 [4Fe-4S] cluster per subunit.</text>
</comment>
<dbReference type="SUPFAM" id="SSF52402">
    <property type="entry name" value="Adenine nucleotide alpha hydrolases-like"/>
    <property type="match status" value="1"/>
</dbReference>
<feature type="binding site" evidence="4">
    <location>
        <position position="242"/>
    </location>
    <ligand>
        <name>[4Fe-4S] cluster</name>
        <dbReference type="ChEBI" id="CHEBI:49883"/>
    </ligand>
</feature>
<dbReference type="Proteomes" id="UP000182409">
    <property type="component" value="Unassembled WGS sequence"/>
</dbReference>
<comment type="function">
    <text evidence="4">Catalyzes the formation of sulfite from adenosine 5'-phosphosulfate (APS) using thioredoxin as an electron donor.</text>
</comment>
<dbReference type="GO" id="GO:0019379">
    <property type="term" value="P:sulfate assimilation, phosphoadenylyl sulfate reduction by phosphoadenylyl-sulfate reductase (thioredoxin)"/>
    <property type="evidence" value="ECO:0007669"/>
    <property type="project" value="UniProtKB-UniRule"/>
</dbReference>
<feature type="compositionally biased region" description="Basic and acidic residues" evidence="5">
    <location>
        <begin position="15"/>
        <end position="29"/>
    </location>
</feature>
<dbReference type="PANTHER" id="PTHR46509:SF1">
    <property type="entry name" value="PHOSPHOADENOSINE PHOSPHOSULFATE REDUCTASE"/>
    <property type="match status" value="1"/>
</dbReference>
<dbReference type="GO" id="GO:0046872">
    <property type="term" value="F:metal ion binding"/>
    <property type="evidence" value="ECO:0007669"/>
    <property type="project" value="UniProtKB-KW"/>
</dbReference>
<dbReference type="RefSeq" id="WP_139285248.1">
    <property type="nucleotide sequence ID" value="NZ_FNSD01000001.1"/>
</dbReference>
<gene>
    <name evidence="4" type="primary">cysH</name>
    <name evidence="7" type="ORF">SAMN05443244_3564</name>
</gene>
<feature type="binding site" evidence="4">
    <location>
        <position position="239"/>
    </location>
    <ligand>
        <name>[4Fe-4S] cluster</name>
        <dbReference type="ChEBI" id="CHEBI:49883"/>
    </ligand>
</feature>
<keyword evidence="4" id="KW-0479">Metal-binding</keyword>
<name>A0A1H4SVK4_9BACT</name>
<feature type="region of interest" description="Disordered" evidence="5">
    <location>
        <begin position="15"/>
        <end position="41"/>
    </location>
</feature>
<evidence type="ECO:0000256" key="4">
    <source>
        <dbReference type="HAMAP-Rule" id="MF_00063"/>
    </source>
</evidence>
<accession>A0A1H4SVK4</accession>
<dbReference type="PANTHER" id="PTHR46509">
    <property type="entry name" value="PHOSPHOADENOSINE PHOSPHOSULFATE REDUCTASE"/>
    <property type="match status" value="1"/>
</dbReference>
<dbReference type="GO" id="GO:0004604">
    <property type="term" value="F:phosphoadenylyl-sulfate reductase (thioredoxin) activity"/>
    <property type="evidence" value="ECO:0007669"/>
    <property type="project" value="UniProtKB-UniRule"/>
</dbReference>
<dbReference type="GO" id="GO:0043866">
    <property type="term" value="F:adenylyl-sulfate reductase (thioredoxin) activity"/>
    <property type="evidence" value="ECO:0007669"/>
    <property type="project" value="UniProtKB-EC"/>
</dbReference>
<feature type="active site" description="Nucleophile; cysteine thiosulfonate intermediate" evidence="4">
    <location>
        <position position="264"/>
    </location>
</feature>
<dbReference type="NCBIfam" id="TIGR00434">
    <property type="entry name" value="cysH"/>
    <property type="match status" value="1"/>
</dbReference>
<evidence type="ECO:0000256" key="5">
    <source>
        <dbReference type="SAM" id="MobiDB-lite"/>
    </source>
</evidence>
<sequence>MAELPINTAEVVSREHEKQVLRAERETERAGGAPLPSVPINDTANLRPELLEQLAHVRQTLREELSAVGPDEACLTCSFQAEDVLLLHLAMELRPDIPVLFLDTGYHFKETYEYRDRIATDWHLNLTNLLPRQTVPQQESEFGLLYQTEPNRCCGFRKVEPLFDAVAQYKVWLTGLRREQARSRTALKEIDDFAVKPGIIVRKLSPFADWTTRDVWQLCAHFNIPLLPLYDLGYTSIGCEPCTTLPTDPNDPRSGRWAGKKVECGIHIQATEDGNPDASH</sequence>
<comment type="similarity">
    <text evidence="1 4">Belongs to the PAPS reductase family. CysH subfamily.</text>
</comment>
<dbReference type="EC" id="1.8.4.10" evidence="4"/>
<evidence type="ECO:0000256" key="2">
    <source>
        <dbReference type="ARBA" id="ARBA00023002"/>
    </source>
</evidence>
<evidence type="ECO:0000259" key="6">
    <source>
        <dbReference type="Pfam" id="PF01507"/>
    </source>
</evidence>
<dbReference type="HAMAP" id="MF_00063">
    <property type="entry name" value="CysH"/>
    <property type="match status" value="1"/>
</dbReference>
<evidence type="ECO:0000313" key="7">
    <source>
        <dbReference type="EMBL" id="SEC48060.1"/>
    </source>
</evidence>
<dbReference type="GO" id="GO:0051539">
    <property type="term" value="F:4 iron, 4 sulfur cluster binding"/>
    <property type="evidence" value="ECO:0007669"/>
    <property type="project" value="UniProtKB-UniRule"/>
</dbReference>
<dbReference type="InterPro" id="IPR004511">
    <property type="entry name" value="PAPS/APS_Rdtase"/>
</dbReference>
<feature type="domain" description="Phosphoadenosine phosphosulphate reductase" evidence="6">
    <location>
        <begin position="74"/>
        <end position="244"/>
    </location>
</feature>
<protein>
    <recommendedName>
        <fullName evidence="4">Adenosine 5'-phosphosulfate reductase</fullName>
        <shortName evidence="4">APS reductase</shortName>
        <ecNumber evidence="4">1.8.4.10</ecNumber>
    </recommendedName>
    <alternativeName>
        <fullName evidence="4">5'-adenylylsulfate reductase</fullName>
    </alternativeName>
    <alternativeName>
        <fullName evidence="4">Thioredoxin-dependent 5'-adenylylsulfate reductase</fullName>
    </alternativeName>
</protein>
<evidence type="ECO:0000256" key="1">
    <source>
        <dbReference type="ARBA" id="ARBA00009732"/>
    </source>
</evidence>
<evidence type="ECO:0000256" key="3">
    <source>
        <dbReference type="ARBA" id="ARBA00024327"/>
    </source>
</evidence>
<proteinExistence type="inferred from homology"/>
<evidence type="ECO:0000313" key="8">
    <source>
        <dbReference type="Proteomes" id="UP000182409"/>
    </source>
</evidence>
<dbReference type="GO" id="GO:0005737">
    <property type="term" value="C:cytoplasm"/>
    <property type="evidence" value="ECO:0007669"/>
    <property type="project" value="UniProtKB-SubCell"/>
</dbReference>
<dbReference type="AlphaFoldDB" id="A0A1H4SVK4"/>
<feature type="binding site" evidence="4">
    <location>
        <position position="154"/>
    </location>
    <ligand>
        <name>[4Fe-4S] cluster</name>
        <dbReference type="ChEBI" id="CHEBI:49883"/>
    </ligand>
</feature>
<comment type="pathway">
    <text evidence="3 4">Sulfur metabolism; hydrogen sulfide biosynthesis; sulfite from sulfate.</text>
</comment>